<keyword evidence="3" id="KW-1003">Cell membrane</keyword>
<feature type="transmembrane region" description="Helical" evidence="7">
    <location>
        <begin position="71"/>
        <end position="91"/>
    </location>
</feature>
<gene>
    <name evidence="8" type="ordered locus">Bind_1880</name>
</gene>
<keyword evidence="9" id="KW-1185">Reference proteome</keyword>
<comment type="subcellular location">
    <subcellularLocation>
        <location evidence="7">Cell inner membrane</location>
        <topology evidence="7">Multi-pass membrane protein</topology>
    </subcellularLocation>
    <subcellularLocation>
        <location evidence="1">Cell membrane</location>
        <topology evidence="1">Multi-pass membrane protein</topology>
    </subcellularLocation>
</comment>
<dbReference type="NCBIfam" id="TIGR00427">
    <property type="entry name" value="NAAT family transporter"/>
    <property type="match status" value="1"/>
</dbReference>
<keyword evidence="6 7" id="KW-0472">Membrane</keyword>
<comment type="similarity">
    <text evidence="2 7">Belongs to the UPF0056 (MarC) family.</text>
</comment>
<feature type="transmembrane region" description="Helical" evidence="7">
    <location>
        <begin position="186"/>
        <end position="207"/>
    </location>
</feature>
<evidence type="ECO:0000256" key="6">
    <source>
        <dbReference type="ARBA" id="ARBA00023136"/>
    </source>
</evidence>
<evidence type="ECO:0000256" key="1">
    <source>
        <dbReference type="ARBA" id="ARBA00004651"/>
    </source>
</evidence>
<dbReference type="AlphaFoldDB" id="B2IEA6"/>
<dbReference type="Proteomes" id="UP000001695">
    <property type="component" value="Chromosome"/>
</dbReference>
<evidence type="ECO:0000313" key="9">
    <source>
        <dbReference type="Proteomes" id="UP000001695"/>
    </source>
</evidence>
<reference evidence="8 9" key="2">
    <citation type="journal article" date="2010" name="J. Bacteriol.">
        <title>Complete genome sequence of Beijerinckia indica subsp. indica.</title>
        <authorList>
            <person name="Tamas I."/>
            <person name="Dedysh S.N."/>
            <person name="Liesack W."/>
            <person name="Stott M.B."/>
            <person name="Alam M."/>
            <person name="Murrell J.C."/>
            <person name="Dunfield P.F."/>
        </authorList>
    </citation>
    <scope>NUCLEOTIDE SEQUENCE [LARGE SCALE GENOMIC DNA]</scope>
    <source>
        <strain evidence="9">ATCC 9039 / DSM 1715 / NCIMB 8712</strain>
    </source>
</reference>
<feature type="transmembrane region" description="Helical" evidence="7">
    <location>
        <begin position="112"/>
        <end position="138"/>
    </location>
</feature>
<dbReference type="EMBL" id="CP001016">
    <property type="protein sequence ID" value="ACB95504.1"/>
    <property type="molecule type" value="Genomic_DNA"/>
</dbReference>
<dbReference type="InterPro" id="IPR002771">
    <property type="entry name" value="Multi_antbiot-R_MarC"/>
</dbReference>
<dbReference type="OrthoDB" id="21094at2"/>
<protein>
    <recommendedName>
        <fullName evidence="7">UPF0056 inner membrane protein</fullName>
    </recommendedName>
</protein>
<dbReference type="Pfam" id="PF01914">
    <property type="entry name" value="MarC"/>
    <property type="match status" value="1"/>
</dbReference>
<name>B2IEA6_BEII9</name>
<dbReference type="PANTHER" id="PTHR33508">
    <property type="entry name" value="UPF0056 MEMBRANE PROTEIN YHCE"/>
    <property type="match status" value="1"/>
</dbReference>
<dbReference type="GO" id="GO:0005886">
    <property type="term" value="C:plasma membrane"/>
    <property type="evidence" value="ECO:0007669"/>
    <property type="project" value="UniProtKB-SubCell"/>
</dbReference>
<evidence type="ECO:0000256" key="7">
    <source>
        <dbReference type="RuleBase" id="RU362048"/>
    </source>
</evidence>
<dbReference type="RefSeq" id="WP_012384861.1">
    <property type="nucleotide sequence ID" value="NC_010581.1"/>
</dbReference>
<feature type="transmembrane region" description="Helical" evidence="7">
    <location>
        <begin position="144"/>
        <end position="165"/>
    </location>
</feature>
<organism evidence="8 9">
    <name type="scientific">Beijerinckia indica subsp. indica (strain ATCC 9039 / DSM 1715 / NCIMB 8712)</name>
    <dbReference type="NCBI Taxonomy" id="395963"/>
    <lineage>
        <taxon>Bacteria</taxon>
        <taxon>Pseudomonadati</taxon>
        <taxon>Pseudomonadota</taxon>
        <taxon>Alphaproteobacteria</taxon>
        <taxon>Hyphomicrobiales</taxon>
        <taxon>Beijerinckiaceae</taxon>
        <taxon>Beijerinckia</taxon>
    </lineage>
</organism>
<evidence type="ECO:0000256" key="4">
    <source>
        <dbReference type="ARBA" id="ARBA00022692"/>
    </source>
</evidence>
<evidence type="ECO:0000256" key="2">
    <source>
        <dbReference type="ARBA" id="ARBA00009784"/>
    </source>
</evidence>
<dbReference type="KEGG" id="bid:Bind_1880"/>
<reference evidence="9" key="1">
    <citation type="submission" date="2008-03" db="EMBL/GenBank/DDBJ databases">
        <title>Complete sequence of chromosome of Beijerinckia indica subsp. indica ATCC 9039.</title>
        <authorList>
            <consortium name="US DOE Joint Genome Institute"/>
            <person name="Copeland A."/>
            <person name="Lucas S."/>
            <person name="Lapidus A."/>
            <person name="Glavina del Rio T."/>
            <person name="Dalin E."/>
            <person name="Tice H."/>
            <person name="Bruce D."/>
            <person name="Goodwin L."/>
            <person name="Pitluck S."/>
            <person name="LaButti K."/>
            <person name="Schmutz J."/>
            <person name="Larimer F."/>
            <person name="Land M."/>
            <person name="Hauser L."/>
            <person name="Kyrpides N."/>
            <person name="Mikhailova N."/>
            <person name="Dunfield P.F."/>
            <person name="Dedysh S.N."/>
            <person name="Liesack W."/>
            <person name="Saw J.H."/>
            <person name="Alam M."/>
            <person name="Chen Y."/>
            <person name="Murrell J.C."/>
            <person name="Richardson P."/>
        </authorList>
    </citation>
    <scope>NUCLEOTIDE SEQUENCE [LARGE SCALE GENOMIC DNA]</scope>
    <source>
        <strain evidence="9">ATCC 9039 / DSM 1715 / NCIMB 8712</strain>
    </source>
</reference>
<keyword evidence="4 7" id="KW-0812">Transmembrane</keyword>
<feature type="transmembrane region" description="Helical" evidence="7">
    <location>
        <begin position="44"/>
        <end position="65"/>
    </location>
</feature>
<dbReference type="STRING" id="395963.Bind_1880"/>
<accession>B2IEA6</accession>
<evidence type="ECO:0000256" key="3">
    <source>
        <dbReference type="ARBA" id="ARBA00022475"/>
    </source>
</evidence>
<keyword evidence="5 7" id="KW-1133">Transmembrane helix</keyword>
<sequence length="209" mass="22339">MFPYLLQTFTTLFVVVDPLAMAPLFIAVTAGLTPVERRIVGRRACLSALFILLGFALLGETLLTVTGISLQAFRIAGGILLFWIAFEMVFHKRSDRKSAEVARTERPDETEILGLAVFPIAMPLIAGPGAIAAVIVATTHAPNTTAFFGVIVLIIAIMAMTFVVLQIADRIDAFMGPTGRAVISRLLGVLLSALAVQIAIDGVHGLIPR</sequence>
<dbReference type="eggNOG" id="COG2095">
    <property type="taxonomic scope" value="Bacteria"/>
</dbReference>
<feature type="transmembrane region" description="Helical" evidence="7">
    <location>
        <begin position="12"/>
        <end position="32"/>
    </location>
</feature>
<evidence type="ECO:0000313" key="8">
    <source>
        <dbReference type="EMBL" id="ACB95504.1"/>
    </source>
</evidence>
<proteinExistence type="inferred from homology"/>
<evidence type="ECO:0000256" key="5">
    <source>
        <dbReference type="ARBA" id="ARBA00022989"/>
    </source>
</evidence>
<dbReference type="PANTHER" id="PTHR33508:SF1">
    <property type="entry name" value="UPF0056 MEMBRANE PROTEIN YHCE"/>
    <property type="match status" value="1"/>
</dbReference>
<dbReference type="HOGENOM" id="CLU_079909_0_0_5"/>